<evidence type="ECO:0000313" key="1">
    <source>
        <dbReference type="EMBL" id="SKB69364.1"/>
    </source>
</evidence>
<dbReference type="Proteomes" id="UP000190897">
    <property type="component" value="Unassembled WGS sequence"/>
</dbReference>
<name>A0A1T5DCC6_9BACT</name>
<dbReference type="STRING" id="651661.SAMN05660293_01521"/>
<proteinExistence type="predicted"/>
<accession>A0A1T5DCC6</accession>
<protein>
    <submittedName>
        <fullName evidence="1">Uncharacterized protein</fullName>
    </submittedName>
</protein>
<sequence length="310" mass="35668">MEKNFDLENYSGTISYIVNIGIRRLGDHVKTYDIKRALSTEQVIPMIVREELESVHEILIPFIGDHGGNEVLSQLKKIDEQNEYDVANTKMVEYIILCHIKYRSGQIQFLPRFVHKNIGGINTYLNPNKSSKISFVDSYNCLQEIISVFMAIRYFLDLDKNRLDEIRTKSHQEEDNESDSRTFRSNLSDSELHKLYNQLTNDRFIAKASPVEEFSKIFKNRLTSELKSPVIWIGGIRSLAYFFKMLYSNGVIDSHTWKAKIQQGGLFCNEKGKVPKANHLANETARDAKPPSARNKELLDAILVDIEIGM</sequence>
<evidence type="ECO:0000313" key="2">
    <source>
        <dbReference type="Proteomes" id="UP000190897"/>
    </source>
</evidence>
<organism evidence="1 2">
    <name type="scientific">Dyadobacter psychrophilus</name>
    <dbReference type="NCBI Taxonomy" id="651661"/>
    <lineage>
        <taxon>Bacteria</taxon>
        <taxon>Pseudomonadati</taxon>
        <taxon>Bacteroidota</taxon>
        <taxon>Cytophagia</taxon>
        <taxon>Cytophagales</taxon>
        <taxon>Spirosomataceae</taxon>
        <taxon>Dyadobacter</taxon>
    </lineage>
</organism>
<gene>
    <name evidence="1" type="ORF">SAMN05660293_01521</name>
</gene>
<dbReference type="AlphaFoldDB" id="A0A1T5DCC6"/>
<dbReference type="RefSeq" id="WP_082214102.1">
    <property type="nucleotide sequence ID" value="NZ_FUZA01000002.1"/>
</dbReference>
<reference evidence="2" key="1">
    <citation type="submission" date="2017-02" db="EMBL/GenBank/DDBJ databases">
        <authorList>
            <person name="Varghese N."/>
            <person name="Submissions S."/>
        </authorList>
    </citation>
    <scope>NUCLEOTIDE SEQUENCE [LARGE SCALE GENOMIC DNA]</scope>
    <source>
        <strain evidence="2">DSM 22270</strain>
    </source>
</reference>
<keyword evidence="2" id="KW-1185">Reference proteome</keyword>
<dbReference type="EMBL" id="FUZA01000002">
    <property type="protein sequence ID" value="SKB69364.1"/>
    <property type="molecule type" value="Genomic_DNA"/>
</dbReference>